<dbReference type="Gene3D" id="3.40.30.10">
    <property type="entry name" value="Glutaredoxin"/>
    <property type="match status" value="1"/>
</dbReference>
<dbReference type="Proteomes" id="UP000321598">
    <property type="component" value="Unassembled WGS sequence"/>
</dbReference>
<protein>
    <submittedName>
        <fullName evidence="3">Protein-disulfide isomerase</fullName>
    </submittedName>
    <submittedName>
        <fullName evidence="2">Thioredoxin</fullName>
    </submittedName>
</protein>
<dbReference type="OrthoDB" id="117402at2"/>
<dbReference type="EMBL" id="UGZE01000001">
    <property type="protein sequence ID" value="SUJ10689.1"/>
    <property type="molecule type" value="Genomic_DNA"/>
</dbReference>
<dbReference type="Gene3D" id="1.10.1200.90">
    <property type="entry name" value="DsbA-like domain"/>
    <property type="match status" value="1"/>
</dbReference>
<dbReference type="Pfam" id="PF13462">
    <property type="entry name" value="Thioredoxin_4"/>
    <property type="match status" value="1"/>
</dbReference>
<accession>A0A380C354</accession>
<name>A0A380C354_9STAP</name>
<dbReference type="STRING" id="1212545.SARL_06464"/>
<dbReference type="GeneID" id="97286860"/>
<dbReference type="EMBL" id="BKAV01000011">
    <property type="protein sequence ID" value="GEQ00333.1"/>
    <property type="molecule type" value="Genomic_DNA"/>
</dbReference>
<evidence type="ECO:0000259" key="1">
    <source>
        <dbReference type="Pfam" id="PF13462"/>
    </source>
</evidence>
<dbReference type="Proteomes" id="UP000254956">
    <property type="component" value="Unassembled WGS sequence"/>
</dbReference>
<dbReference type="CDD" id="cd02972">
    <property type="entry name" value="DsbA_family"/>
    <property type="match status" value="1"/>
</dbReference>
<dbReference type="SUPFAM" id="SSF52833">
    <property type="entry name" value="Thioredoxin-like"/>
    <property type="match status" value="1"/>
</dbReference>
<evidence type="ECO:0000313" key="4">
    <source>
        <dbReference type="Proteomes" id="UP000254956"/>
    </source>
</evidence>
<reference evidence="3 4" key="1">
    <citation type="submission" date="2018-06" db="EMBL/GenBank/DDBJ databases">
        <authorList>
            <consortium name="Pathogen Informatics"/>
            <person name="Doyle S."/>
        </authorList>
    </citation>
    <scope>NUCLEOTIDE SEQUENCE [LARGE SCALE GENOMIC DNA]</scope>
    <source>
        <strain evidence="3 4">NCTC12413</strain>
    </source>
</reference>
<feature type="domain" description="Thioredoxin-like fold" evidence="1">
    <location>
        <begin position="5"/>
        <end position="148"/>
    </location>
</feature>
<dbReference type="RefSeq" id="WP_002510021.1">
    <property type="nucleotide sequence ID" value="NZ_AP019698.1"/>
</dbReference>
<dbReference type="GO" id="GO:0016853">
    <property type="term" value="F:isomerase activity"/>
    <property type="evidence" value="ECO:0007669"/>
    <property type="project" value="UniProtKB-KW"/>
</dbReference>
<evidence type="ECO:0000313" key="2">
    <source>
        <dbReference type="EMBL" id="GEQ00333.1"/>
    </source>
</evidence>
<evidence type="ECO:0000313" key="5">
    <source>
        <dbReference type="Proteomes" id="UP000321598"/>
    </source>
</evidence>
<dbReference type="InterPro" id="IPR012336">
    <property type="entry name" value="Thioredoxin-like_fold"/>
</dbReference>
<keyword evidence="3" id="KW-0413">Isomerase</keyword>
<organism evidence="3 4">
    <name type="scientific">Staphylococcus arlettae</name>
    <dbReference type="NCBI Taxonomy" id="29378"/>
    <lineage>
        <taxon>Bacteria</taxon>
        <taxon>Bacillati</taxon>
        <taxon>Bacillota</taxon>
        <taxon>Bacilli</taxon>
        <taxon>Bacillales</taxon>
        <taxon>Staphylococcaceae</taxon>
        <taxon>Staphylococcus</taxon>
    </lineage>
</organism>
<gene>
    <name evidence="3" type="ORF">NCTC12413_00510</name>
    <name evidence="2" type="ORF">SAR03_13700</name>
</gene>
<sequence length="171" mass="19451">MSDVQHLTLGKSNAPVTVESFINFACPYCKNYFKAADSYLTPLIEQGKVKHVIKHFDKTKQGLLKGTIANFYLDYEDVSRTYQLIHHLYETQESWKTSFSAIERKMEDEFNLALNKAADERSLAITAEAFERGITGIPTVFIDGEKFVFNPLEDDEVTIVEKLSEQLTTGL</sequence>
<proteinExistence type="predicted"/>
<reference evidence="2 5" key="2">
    <citation type="submission" date="2019-07" db="EMBL/GenBank/DDBJ databases">
        <title>Whole genome shotgun sequence of Staphylococcus arlettae NBRC 109765.</title>
        <authorList>
            <person name="Hosoyama A."/>
            <person name="Uohara A."/>
            <person name="Ohji S."/>
            <person name="Ichikawa N."/>
        </authorList>
    </citation>
    <scope>NUCLEOTIDE SEQUENCE [LARGE SCALE GENOMIC DNA]</scope>
    <source>
        <strain evidence="2 5">NBRC 109765</strain>
    </source>
</reference>
<dbReference type="InterPro" id="IPR036249">
    <property type="entry name" value="Thioredoxin-like_sf"/>
</dbReference>
<evidence type="ECO:0000313" key="3">
    <source>
        <dbReference type="EMBL" id="SUJ10689.1"/>
    </source>
</evidence>
<dbReference type="AlphaFoldDB" id="A0A380C354"/>
<keyword evidence="5" id="KW-1185">Reference proteome</keyword>